<dbReference type="Pfam" id="PF01423">
    <property type="entry name" value="LSM"/>
    <property type="match status" value="1"/>
</dbReference>
<name>A0A391NV28_9EUKA</name>
<dbReference type="EMBL" id="BDIP01000539">
    <property type="protein sequence ID" value="GCA62353.1"/>
    <property type="molecule type" value="Genomic_DNA"/>
</dbReference>
<evidence type="ECO:0000259" key="1">
    <source>
        <dbReference type="SMART" id="SM00651"/>
    </source>
</evidence>
<evidence type="ECO:0000313" key="3">
    <source>
        <dbReference type="Proteomes" id="UP000265618"/>
    </source>
</evidence>
<organism evidence="2 3">
    <name type="scientific">Kipferlia bialata</name>
    <dbReference type="NCBI Taxonomy" id="797122"/>
    <lineage>
        <taxon>Eukaryota</taxon>
        <taxon>Metamonada</taxon>
        <taxon>Carpediemonas-like organisms</taxon>
        <taxon>Kipferlia</taxon>
    </lineage>
</organism>
<evidence type="ECO:0000313" key="2">
    <source>
        <dbReference type="EMBL" id="GCA62353.1"/>
    </source>
</evidence>
<dbReference type="InterPro" id="IPR010920">
    <property type="entry name" value="LSM_dom_sf"/>
</dbReference>
<dbReference type="Proteomes" id="UP000265618">
    <property type="component" value="Unassembled WGS sequence"/>
</dbReference>
<dbReference type="PANTHER" id="PTHR13110">
    <property type="entry name" value="U6 SNRNA-ASSOCIATED SM-LIKE PROTEIN LSM3"/>
    <property type="match status" value="1"/>
</dbReference>
<feature type="domain" description="Sm" evidence="1">
    <location>
        <begin position="15"/>
        <end position="84"/>
    </location>
</feature>
<accession>A0A391NV28</accession>
<sequence length="85" mass="9471">MADSDMVGQIQAPLDLLREALDGTVVVSCHGHRELTGRLHAFDQHCNLLIGDARETHLRITIDTATMEETQEANLSVHIRLCRPI</sequence>
<reference evidence="2 3" key="1">
    <citation type="journal article" date="2018" name="PLoS ONE">
        <title>The draft genome of Kipferlia bialata reveals reductive genome evolution in fornicate parasites.</title>
        <authorList>
            <person name="Tanifuji G."/>
            <person name="Takabayashi S."/>
            <person name="Kume K."/>
            <person name="Takagi M."/>
            <person name="Nakayama T."/>
            <person name="Kamikawa R."/>
            <person name="Inagaki Y."/>
            <person name="Hashimoto T."/>
        </authorList>
    </citation>
    <scope>NUCLEOTIDE SEQUENCE [LARGE SCALE GENOMIC DNA]</scope>
    <source>
        <strain evidence="2">NY0173</strain>
    </source>
</reference>
<dbReference type="InterPro" id="IPR001163">
    <property type="entry name" value="Sm_dom_euk/arc"/>
</dbReference>
<protein>
    <recommendedName>
        <fullName evidence="1">Sm domain-containing protein</fullName>
    </recommendedName>
</protein>
<dbReference type="SMART" id="SM00651">
    <property type="entry name" value="Sm"/>
    <property type="match status" value="1"/>
</dbReference>
<dbReference type="AlphaFoldDB" id="A0A391NV28"/>
<proteinExistence type="predicted"/>
<dbReference type="GO" id="GO:0003723">
    <property type="term" value="F:RNA binding"/>
    <property type="evidence" value="ECO:0007669"/>
    <property type="project" value="InterPro"/>
</dbReference>
<dbReference type="Gene3D" id="2.30.30.100">
    <property type="match status" value="1"/>
</dbReference>
<gene>
    <name evidence="2" type="ORF">KIPB_002986</name>
</gene>
<comment type="caution">
    <text evidence="2">The sequence shown here is derived from an EMBL/GenBank/DDBJ whole genome shotgun (WGS) entry which is preliminary data.</text>
</comment>
<dbReference type="OrthoDB" id="29543at2759"/>
<dbReference type="InterPro" id="IPR040002">
    <property type="entry name" value="Sm-like_LSM3"/>
</dbReference>
<keyword evidence="3" id="KW-1185">Reference proteome</keyword>
<dbReference type="SUPFAM" id="SSF50182">
    <property type="entry name" value="Sm-like ribonucleoproteins"/>
    <property type="match status" value="1"/>
</dbReference>